<evidence type="ECO:0000313" key="1">
    <source>
        <dbReference type="EMBL" id="GCE14197.1"/>
    </source>
</evidence>
<accession>A0A402A4W5</accession>
<reference evidence="3" key="1">
    <citation type="submission" date="2018-12" db="EMBL/GenBank/DDBJ databases">
        <title>Tengunoibacter tsumagoiensis gen. nov., sp. nov., Dictyobacter kobayashii sp. nov., D. alpinus sp. nov., and D. joshuensis sp. nov. and description of Dictyobacteraceae fam. nov. within the order Ktedonobacterales isolated from Tengu-no-mugimeshi.</title>
        <authorList>
            <person name="Wang C.M."/>
            <person name="Zheng Y."/>
            <person name="Sakai Y."/>
            <person name="Toyoda A."/>
            <person name="Minakuchi Y."/>
            <person name="Abe K."/>
            <person name="Yokota A."/>
            <person name="Yabe S."/>
        </authorList>
    </citation>
    <scope>NUCLEOTIDE SEQUENCE [LARGE SCALE GENOMIC DNA]</scope>
    <source>
        <strain evidence="3">Uno3</strain>
    </source>
</reference>
<dbReference type="EMBL" id="BIFR01000001">
    <property type="protein sequence ID" value="GCE14197.1"/>
    <property type="molecule type" value="Genomic_DNA"/>
</dbReference>
<keyword evidence="3" id="KW-1185">Reference proteome</keyword>
<dbReference type="Proteomes" id="UP000287352">
    <property type="component" value="Unassembled WGS sequence"/>
</dbReference>
<sequence length="296" mass="31322">MMNTYISVADYLRAPSGHDTSTLVSNVLLLSSSTTTGATTLPVTALTAAQSSGDRIYLFDGSATEIVTLTAAATIGATSLTCTPLSNAHTAGISLCSDGSGGSLASMIINASAQIEAFCRQPLLQASHSAERLQLRSMRAAMNRDYQLLIRPKQFPVTTVSAVTISLNASTTINLDASQAMIDADQQIVTIAQLSTTSGTVPWSGITRPLSQTTPGFVQISYTAGYAYASLPYDISQACIWLVSDLLSDRRNPTGAAEVRLGDVQLITRLRGETTGRSVLVMRAESALSPYRQRAF</sequence>
<evidence type="ECO:0000313" key="2">
    <source>
        <dbReference type="EMBL" id="GCE14251.1"/>
    </source>
</evidence>
<organism evidence="1 3">
    <name type="scientific">Tengunoibacter tsumagoiensis</name>
    <dbReference type="NCBI Taxonomy" id="2014871"/>
    <lineage>
        <taxon>Bacteria</taxon>
        <taxon>Bacillati</taxon>
        <taxon>Chloroflexota</taxon>
        <taxon>Ktedonobacteria</taxon>
        <taxon>Ktedonobacterales</taxon>
        <taxon>Dictyobacteraceae</taxon>
        <taxon>Tengunoibacter</taxon>
    </lineage>
</organism>
<name>A0A402A4W5_9CHLR</name>
<dbReference type="EMBL" id="BIFR01000001">
    <property type="protein sequence ID" value="GCE14251.1"/>
    <property type="molecule type" value="Genomic_DNA"/>
</dbReference>
<dbReference type="AlphaFoldDB" id="A0A402A4W5"/>
<protein>
    <submittedName>
        <fullName evidence="1">Uncharacterized protein</fullName>
    </submittedName>
</protein>
<proteinExistence type="predicted"/>
<dbReference type="RefSeq" id="WP_126581666.1">
    <property type="nucleotide sequence ID" value="NZ_BIFR01000001.1"/>
</dbReference>
<reference evidence="1" key="2">
    <citation type="journal article" date="2019" name="Int. J. Syst. Evol. Microbiol.">
        <title>Tengunoibacter tsumagoiensis gen. nov., sp. nov., Dictyobacter kobayashii sp. nov., Dictyobacter alpinus sp. nov., and description of Dictyobacteraceae fam. nov. within the order Ktedonobacterales isolated from Tengu-no-mugimeshi, a soil-like granular mass of micro-organisms, and emended descriptions of the genera Ktedonobacter and Dictyobacter.</title>
        <authorList>
            <person name="Wang C."/>
            <person name="Zheng Y."/>
            <person name="Sakai Y."/>
            <person name="Toyoda A."/>
            <person name="Minakuchi Y."/>
            <person name="Abe K."/>
            <person name="Yokota A."/>
            <person name="Yabe S."/>
        </authorList>
    </citation>
    <scope>NUCLEOTIDE SEQUENCE</scope>
    <source>
        <strain evidence="1">Uno3</strain>
    </source>
</reference>
<gene>
    <name evidence="1" type="ORF">KTT_40560</name>
    <name evidence="2" type="ORF">KTT_41100</name>
</gene>
<evidence type="ECO:0000313" key="3">
    <source>
        <dbReference type="Proteomes" id="UP000287352"/>
    </source>
</evidence>
<comment type="caution">
    <text evidence="1">The sequence shown here is derived from an EMBL/GenBank/DDBJ whole genome shotgun (WGS) entry which is preliminary data.</text>
</comment>